<dbReference type="SMART" id="SM00895">
    <property type="entry name" value="FCD"/>
    <property type="match status" value="1"/>
</dbReference>
<dbReference type="InterPro" id="IPR011711">
    <property type="entry name" value="GntR_C"/>
</dbReference>
<dbReference type="PRINTS" id="PR00035">
    <property type="entry name" value="HTHGNTR"/>
</dbReference>
<dbReference type="PANTHER" id="PTHR43537">
    <property type="entry name" value="TRANSCRIPTIONAL REGULATOR, GNTR FAMILY"/>
    <property type="match status" value="1"/>
</dbReference>
<dbReference type="AlphaFoldDB" id="A0A2U2BBG9"/>
<sequence length="234" mass="27125">MEDFKNELATIDTRSLVDKVEMTLINLLIRKELKPGDKIPKEIELVEALGVSRTVVRESLTRLKTIGLIESVKHRGAIIKSPDLLETFKKAMIPGVMDQTTLRDIFEMRLVLEIGMADLIFQRKTDEDVKELSEIVANEPESSEGILFEVDHEVKFHGKLYKMTGNQTMMNFQNLLLPVFSYVYDSKLIERPIKKRSYVSHRELVDLLKRGTAESFREGMRKHLENHFQRMFGE</sequence>
<dbReference type="SMART" id="SM00345">
    <property type="entry name" value="HTH_GNTR"/>
    <property type="match status" value="1"/>
</dbReference>
<dbReference type="SUPFAM" id="SSF46785">
    <property type="entry name" value="Winged helix' DNA-binding domain"/>
    <property type="match status" value="1"/>
</dbReference>
<gene>
    <name evidence="5" type="ORF">DDZ16_05405</name>
</gene>
<name>A0A2U2BBG9_9BACT</name>
<accession>A0A2U2BBG9</accession>
<dbReference type="Gene3D" id="1.20.120.530">
    <property type="entry name" value="GntR ligand-binding domain-like"/>
    <property type="match status" value="1"/>
</dbReference>
<dbReference type="Pfam" id="PF00392">
    <property type="entry name" value="GntR"/>
    <property type="match status" value="1"/>
</dbReference>
<dbReference type="PANTHER" id="PTHR43537:SF5">
    <property type="entry name" value="UXU OPERON TRANSCRIPTIONAL REGULATOR"/>
    <property type="match status" value="1"/>
</dbReference>
<evidence type="ECO:0000259" key="4">
    <source>
        <dbReference type="PROSITE" id="PS50949"/>
    </source>
</evidence>
<keyword evidence="6" id="KW-1185">Reference proteome</keyword>
<dbReference type="InterPro" id="IPR008920">
    <property type="entry name" value="TF_FadR/GntR_C"/>
</dbReference>
<evidence type="ECO:0000256" key="3">
    <source>
        <dbReference type="ARBA" id="ARBA00023163"/>
    </source>
</evidence>
<dbReference type="CDD" id="cd07377">
    <property type="entry name" value="WHTH_GntR"/>
    <property type="match status" value="1"/>
</dbReference>
<organism evidence="5 6">
    <name type="scientific">Marinilabilia rubra</name>
    <dbReference type="NCBI Taxonomy" id="2162893"/>
    <lineage>
        <taxon>Bacteria</taxon>
        <taxon>Pseudomonadati</taxon>
        <taxon>Bacteroidota</taxon>
        <taxon>Bacteroidia</taxon>
        <taxon>Marinilabiliales</taxon>
        <taxon>Marinilabiliaceae</taxon>
        <taxon>Marinilabilia</taxon>
    </lineage>
</organism>
<evidence type="ECO:0000313" key="6">
    <source>
        <dbReference type="Proteomes" id="UP000244956"/>
    </source>
</evidence>
<reference evidence="5 6" key="1">
    <citation type="submission" date="2018-05" db="EMBL/GenBank/DDBJ databases">
        <title>Marinilabilia rubrum sp. nov., isolated from saltern sediment.</title>
        <authorList>
            <person name="Zhang R."/>
        </authorList>
    </citation>
    <scope>NUCLEOTIDE SEQUENCE [LARGE SCALE GENOMIC DNA]</scope>
    <source>
        <strain evidence="5 6">WTE16</strain>
    </source>
</reference>
<dbReference type="SUPFAM" id="SSF48008">
    <property type="entry name" value="GntR ligand-binding domain-like"/>
    <property type="match status" value="1"/>
</dbReference>
<dbReference type="RefSeq" id="WP_109263416.1">
    <property type="nucleotide sequence ID" value="NZ_QEWP01000003.1"/>
</dbReference>
<dbReference type="InterPro" id="IPR036388">
    <property type="entry name" value="WH-like_DNA-bd_sf"/>
</dbReference>
<dbReference type="InterPro" id="IPR036390">
    <property type="entry name" value="WH_DNA-bd_sf"/>
</dbReference>
<evidence type="ECO:0000256" key="2">
    <source>
        <dbReference type="ARBA" id="ARBA00023125"/>
    </source>
</evidence>
<dbReference type="Proteomes" id="UP000244956">
    <property type="component" value="Unassembled WGS sequence"/>
</dbReference>
<keyword evidence="2" id="KW-0238">DNA-binding</keyword>
<dbReference type="EMBL" id="QEWP01000003">
    <property type="protein sequence ID" value="PWE00377.1"/>
    <property type="molecule type" value="Genomic_DNA"/>
</dbReference>
<dbReference type="Gene3D" id="1.10.10.10">
    <property type="entry name" value="Winged helix-like DNA-binding domain superfamily/Winged helix DNA-binding domain"/>
    <property type="match status" value="1"/>
</dbReference>
<dbReference type="PROSITE" id="PS50949">
    <property type="entry name" value="HTH_GNTR"/>
    <property type="match status" value="1"/>
</dbReference>
<keyword evidence="1" id="KW-0805">Transcription regulation</keyword>
<evidence type="ECO:0000256" key="1">
    <source>
        <dbReference type="ARBA" id="ARBA00023015"/>
    </source>
</evidence>
<dbReference type="GO" id="GO:0003677">
    <property type="term" value="F:DNA binding"/>
    <property type="evidence" value="ECO:0007669"/>
    <property type="project" value="UniProtKB-KW"/>
</dbReference>
<evidence type="ECO:0000313" key="5">
    <source>
        <dbReference type="EMBL" id="PWE00377.1"/>
    </source>
</evidence>
<dbReference type="GO" id="GO:0003700">
    <property type="term" value="F:DNA-binding transcription factor activity"/>
    <property type="evidence" value="ECO:0007669"/>
    <property type="project" value="InterPro"/>
</dbReference>
<dbReference type="OrthoDB" id="1040417at2"/>
<feature type="domain" description="HTH gntR-type" evidence="4">
    <location>
        <begin position="14"/>
        <end position="82"/>
    </location>
</feature>
<comment type="caution">
    <text evidence="5">The sequence shown here is derived from an EMBL/GenBank/DDBJ whole genome shotgun (WGS) entry which is preliminary data.</text>
</comment>
<dbReference type="Pfam" id="PF07729">
    <property type="entry name" value="FCD"/>
    <property type="match status" value="1"/>
</dbReference>
<dbReference type="InterPro" id="IPR000524">
    <property type="entry name" value="Tscrpt_reg_HTH_GntR"/>
</dbReference>
<keyword evidence="3" id="KW-0804">Transcription</keyword>
<protein>
    <submittedName>
        <fullName evidence="5">FadR family transcriptional regulator</fullName>
    </submittedName>
</protein>
<proteinExistence type="predicted"/>